<evidence type="ECO:0000313" key="2">
    <source>
        <dbReference type="Proteomes" id="UP001153714"/>
    </source>
</evidence>
<keyword evidence="2" id="KW-1185">Reference proteome</keyword>
<sequence length="243" mass="29070">MMKTSEVRWLSKVACLTRFYLFFESVLEFLESKDPDLKENLIKWKADIAYLTDLFKKFNEINLQLQGDSLNLNCYFSFFWKIEIYEAKYYSARILSFHTCHIACLDEDIKTYVQHLNALHNDFKNRFEEISMMKITPWIINPFNETEVADVVLQEELLELSTNEELKVQLKKGYQRFWLQAEIPEKYPELWEIARKLLIAFPSSYLLEKSFSVVTNLLTKKEQIKHHRTGRFAVNPYKTEAKY</sequence>
<dbReference type="InterPro" id="IPR012337">
    <property type="entry name" value="RNaseH-like_sf"/>
</dbReference>
<dbReference type="PANTHER" id="PTHR45913:SF22">
    <property type="entry name" value="SCAN BOX DOMAIN-CONTAINING PROTEIN"/>
    <property type="match status" value="1"/>
</dbReference>
<dbReference type="Proteomes" id="UP001153714">
    <property type="component" value="Chromosome 2"/>
</dbReference>
<evidence type="ECO:0008006" key="3">
    <source>
        <dbReference type="Google" id="ProtNLM"/>
    </source>
</evidence>
<name>A0A9N9WE12_9NEOP</name>
<proteinExistence type="predicted"/>
<dbReference type="EMBL" id="OU893333">
    <property type="protein sequence ID" value="CAG9789136.1"/>
    <property type="molecule type" value="Genomic_DNA"/>
</dbReference>
<organism evidence="1 2">
    <name type="scientific">Diatraea saccharalis</name>
    <name type="common">sugarcane borer</name>
    <dbReference type="NCBI Taxonomy" id="40085"/>
    <lineage>
        <taxon>Eukaryota</taxon>
        <taxon>Metazoa</taxon>
        <taxon>Ecdysozoa</taxon>
        <taxon>Arthropoda</taxon>
        <taxon>Hexapoda</taxon>
        <taxon>Insecta</taxon>
        <taxon>Pterygota</taxon>
        <taxon>Neoptera</taxon>
        <taxon>Endopterygota</taxon>
        <taxon>Lepidoptera</taxon>
        <taxon>Glossata</taxon>
        <taxon>Ditrysia</taxon>
        <taxon>Pyraloidea</taxon>
        <taxon>Crambidae</taxon>
        <taxon>Crambinae</taxon>
        <taxon>Diatraea</taxon>
    </lineage>
</organism>
<dbReference type="AlphaFoldDB" id="A0A9N9WE12"/>
<evidence type="ECO:0000313" key="1">
    <source>
        <dbReference type="EMBL" id="CAG9789136.1"/>
    </source>
</evidence>
<reference evidence="1" key="2">
    <citation type="submission" date="2022-10" db="EMBL/GenBank/DDBJ databases">
        <authorList>
            <consortium name="ENA_rothamsted_submissions"/>
            <consortium name="culmorum"/>
            <person name="King R."/>
        </authorList>
    </citation>
    <scope>NUCLEOTIDE SEQUENCE</scope>
</reference>
<gene>
    <name evidence="1" type="ORF">DIATSA_LOCUS6893</name>
</gene>
<reference evidence="1" key="1">
    <citation type="submission" date="2021-12" db="EMBL/GenBank/DDBJ databases">
        <authorList>
            <person name="King R."/>
        </authorList>
    </citation>
    <scope>NUCLEOTIDE SEQUENCE</scope>
</reference>
<dbReference type="SUPFAM" id="SSF53098">
    <property type="entry name" value="Ribonuclease H-like"/>
    <property type="match status" value="1"/>
</dbReference>
<protein>
    <recommendedName>
        <fullName evidence="3">SCAN domain-containing protein 3</fullName>
    </recommendedName>
</protein>
<accession>A0A9N9WE12</accession>
<dbReference type="OrthoDB" id="1101576at2759"/>
<dbReference type="PANTHER" id="PTHR45913">
    <property type="entry name" value="EPM2A-INTERACTING PROTEIN 1"/>
    <property type="match status" value="1"/>
</dbReference>